<keyword evidence="6" id="KW-1185">Reference proteome</keyword>
<dbReference type="SUPFAM" id="SSF103473">
    <property type="entry name" value="MFS general substrate transporter"/>
    <property type="match status" value="1"/>
</dbReference>
<feature type="transmembrane region" description="Helical" evidence="3">
    <location>
        <begin position="63"/>
        <end position="84"/>
    </location>
</feature>
<feature type="transmembrane region" description="Helical" evidence="3">
    <location>
        <begin position="104"/>
        <end position="125"/>
    </location>
</feature>
<name>C5MDD9_CANTT</name>
<feature type="transmembrane region" description="Helical" evidence="3">
    <location>
        <begin position="192"/>
        <end position="210"/>
    </location>
</feature>
<feature type="transmembrane region" description="Helical" evidence="3">
    <location>
        <begin position="416"/>
        <end position="435"/>
    </location>
</feature>
<dbReference type="VEuPathDB" id="FungiDB:CTRG_04240"/>
<dbReference type="InterPro" id="IPR011701">
    <property type="entry name" value="MFS"/>
</dbReference>
<feature type="transmembrane region" description="Helical" evidence="3">
    <location>
        <begin position="132"/>
        <end position="150"/>
    </location>
</feature>
<reference evidence="5 6" key="1">
    <citation type="journal article" date="2009" name="Nature">
        <title>Evolution of pathogenicity and sexual reproduction in eight Candida genomes.</title>
        <authorList>
            <person name="Butler G."/>
            <person name="Rasmussen M.D."/>
            <person name="Lin M.F."/>
            <person name="Santos M.A."/>
            <person name="Sakthikumar S."/>
            <person name="Munro C.A."/>
            <person name="Rheinbay E."/>
            <person name="Grabherr M."/>
            <person name="Forche A."/>
            <person name="Reedy J.L."/>
            <person name="Agrafioti I."/>
            <person name="Arnaud M.B."/>
            <person name="Bates S."/>
            <person name="Brown A.J."/>
            <person name="Brunke S."/>
            <person name="Costanzo M.C."/>
            <person name="Fitzpatrick D.A."/>
            <person name="de Groot P.W."/>
            <person name="Harris D."/>
            <person name="Hoyer L.L."/>
            <person name="Hube B."/>
            <person name="Klis F.M."/>
            <person name="Kodira C."/>
            <person name="Lennard N."/>
            <person name="Logue M.E."/>
            <person name="Martin R."/>
            <person name="Neiman A.M."/>
            <person name="Nikolaou E."/>
            <person name="Quail M.A."/>
            <person name="Quinn J."/>
            <person name="Santos M.C."/>
            <person name="Schmitzberger F.F."/>
            <person name="Sherlock G."/>
            <person name="Shah P."/>
            <person name="Silverstein K.A."/>
            <person name="Skrzypek M.S."/>
            <person name="Soll D."/>
            <person name="Staggs R."/>
            <person name="Stansfield I."/>
            <person name="Stumpf M.P."/>
            <person name="Sudbery P.E."/>
            <person name="Srikantha T."/>
            <person name="Zeng Q."/>
            <person name="Berman J."/>
            <person name="Berriman M."/>
            <person name="Heitman J."/>
            <person name="Gow N.A."/>
            <person name="Lorenz M.C."/>
            <person name="Birren B.W."/>
            <person name="Kellis M."/>
            <person name="Cuomo C.A."/>
        </authorList>
    </citation>
    <scope>NUCLEOTIDE SEQUENCE [LARGE SCALE GENOMIC DNA]</scope>
    <source>
        <strain evidence="6">ATCC MYA-3404 / T1</strain>
    </source>
</reference>
<dbReference type="InterPro" id="IPR020846">
    <property type="entry name" value="MFS_dom"/>
</dbReference>
<organism evidence="5 6">
    <name type="scientific">Candida tropicalis (strain ATCC MYA-3404 / T1)</name>
    <name type="common">Yeast</name>
    <dbReference type="NCBI Taxonomy" id="294747"/>
    <lineage>
        <taxon>Eukaryota</taxon>
        <taxon>Fungi</taxon>
        <taxon>Dikarya</taxon>
        <taxon>Ascomycota</taxon>
        <taxon>Saccharomycotina</taxon>
        <taxon>Pichiomycetes</taxon>
        <taxon>Debaryomycetaceae</taxon>
        <taxon>Candida/Lodderomyces clade</taxon>
        <taxon>Candida</taxon>
    </lineage>
</organism>
<dbReference type="HOGENOM" id="CLU_001265_1_0_1"/>
<evidence type="ECO:0000256" key="1">
    <source>
        <dbReference type="ARBA" id="ARBA00004141"/>
    </source>
</evidence>
<evidence type="ECO:0000313" key="6">
    <source>
        <dbReference type="Proteomes" id="UP000002037"/>
    </source>
</evidence>
<dbReference type="OrthoDB" id="6509908at2759"/>
<dbReference type="Gene3D" id="1.20.1250.20">
    <property type="entry name" value="MFS general substrate transporter like domains"/>
    <property type="match status" value="2"/>
</dbReference>
<evidence type="ECO:0000313" key="5">
    <source>
        <dbReference type="EMBL" id="EER32569.1"/>
    </source>
</evidence>
<evidence type="ECO:0000256" key="3">
    <source>
        <dbReference type="SAM" id="Phobius"/>
    </source>
</evidence>
<dbReference type="PROSITE" id="PS50850">
    <property type="entry name" value="MFS"/>
    <property type="match status" value="1"/>
</dbReference>
<feature type="transmembrane region" description="Helical" evidence="3">
    <location>
        <begin position="378"/>
        <end position="404"/>
    </location>
</feature>
<dbReference type="PANTHER" id="PTHR11360">
    <property type="entry name" value="MONOCARBOXYLATE TRANSPORTER"/>
    <property type="match status" value="1"/>
</dbReference>
<keyword evidence="3" id="KW-0472">Membrane</keyword>
<dbReference type="GO" id="GO:0022857">
    <property type="term" value="F:transmembrane transporter activity"/>
    <property type="evidence" value="ECO:0007669"/>
    <property type="project" value="InterPro"/>
</dbReference>
<dbReference type="GO" id="GO:0016020">
    <property type="term" value="C:membrane"/>
    <property type="evidence" value="ECO:0007669"/>
    <property type="project" value="UniProtKB-SubCell"/>
</dbReference>
<feature type="transmembrane region" description="Helical" evidence="3">
    <location>
        <begin position="288"/>
        <end position="311"/>
    </location>
</feature>
<feature type="transmembrane region" description="Helical" evidence="3">
    <location>
        <begin position="353"/>
        <end position="372"/>
    </location>
</feature>
<dbReference type="KEGG" id="ctp:CTRG_04240"/>
<comment type="subcellular location">
    <subcellularLocation>
        <location evidence="1">Membrane</location>
        <topology evidence="1">Multi-pass membrane protein</topology>
    </subcellularLocation>
</comment>
<comment type="similarity">
    <text evidence="2">Belongs to the major facilitator superfamily. Monocarboxylate porter (TC 2.A.1.13) family.</text>
</comment>
<keyword evidence="3" id="KW-0812">Transmembrane</keyword>
<gene>
    <name evidence="5" type="ORF">CTRG_04240</name>
</gene>
<feature type="transmembrane region" description="Helical" evidence="3">
    <location>
        <begin position="156"/>
        <end position="180"/>
    </location>
</feature>
<feature type="transmembrane region" description="Helical" evidence="3">
    <location>
        <begin position="323"/>
        <end position="341"/>
    </location>
</feature>
<sequence length="478" mass="51954">MASTTCINIETHRDPIKVNRTAVETTTEAQSPIEEITERFSIEVIESNSDNPEIYYPEGGLRAYSVVLGSFIGLVATFGTLNSVGAIQTYVSTHQLAGIKTSTISWIFSIYIALSFANCMVVGPLFDVKGALLPMLVGTLMIFGGLMAVANCTTVVQFIFALSICVALGNSLTITPLVGVISHWFNLKRGRALGLATIGGSVGGIVIPLMLESLYDKVGFPWAIRILAFFCLACHITAIVLCRERISSTGVTTPNSDDSTGWKNNELLVSLIQIKDQFEFKALLDMKYLFCIIGTFFTEIALLSMVTYLATYAISKGMTESKSYILLTIFNATGVLGRLVPGILADKFGHFNVMVLMLIGFSLSMLILWLPFGSNHGVLYAFTAICGVFSSSILSLTPVCLGGITPVHKFGQRYGLLYFFVSLGNLFGIPVSAAIIGEGSSHNYDMFALFCCIFGVVGTCCWYVSRFFIVGWKLNVRV</sequence>
<keyword evidence="3" id="KW-1133">Transmembrane helix</keyword>
<dbReference type="InterPro" id="IPR036259">
    <property type="entry name" value="MFS_trans_sf"/>
</dbReference>
<dbReference type="AlphaFoldDB" id="C5MDD9"/>
<feature type="transmembrane region" description="Helical" evidence="3">
    <location>
        <begin position="222"/>
        <end position="242"/>
    </location>
</feature>
<dbReference type="CDD" id="cd17352">
    <property type="entry name" value="MFS_MCT_SLC16"/>
    <property type="match status" value="1"/>
</dbReference>
<dbReference type="InterPro" id="IPR050327">
    <property type="entry name" value="Proton-linked_MCT"/>
</dbReference>
<dbReference type="GeneID" id="8298788"/>
<dbReference type="GO" id="GO:0032218">
    <property type="term" value="P:riboflavin transport"/>
    <property type="evidence" value="ECO:0007669"/>
    <property type="project" value="TreeGrafter"/>
</dbReference>
<dbReference type="eggNOG" id="KOG2504">
    <property type="taxonomic scope" value="Eukaryota"/>
</dbReference>
<dbReference type="Pfam" id="PF07690">
    <property type="entry name" value="MFS_1"/>
    <property type="match status" value="1"/>
</dbReference>
<protein>
    <recommendedName>
        <fullName evidence="4">Major facilitator superfamily (MFS) profile domain-containing protein</fullName>
    </recommendedName>
</protein>
<proteinExistence type="inferred from homology"/>
<feature type="transmembrane region" description="Helical" evidence="3">
    <location>
        <begin position="447"/>
        <end position="469"/>
    </location>
</feature>
<evidence type="ECO:0000259" key="4">
    <source>
        <dbReference type="PROSITE" id="PS50850"/>
    </source>
</evidence>
<dbReference type="PANTHER" id="PTHR11360:SF177">
    <property type="entry name" value="RIBOFLAVIN TRANSPORTER MCH5"/>
    <property type="match status" value="1"/>
</dbReference>
<evidence type="ECO:0000256" key="2">
    <source>
        <dbReference type="ARBA" id="ARBA00006727"/>
    </source>
</evidence>
<dbReference type="RefSeq" id="XP_002549943.1">
    <property type="nucleotide sequence ID" value="XM_002549897.1"/>
</dbReference>
<dbReference type="EMBL" id="GG692399">
    <property type="protein sequence ID" value="EER32569.1"/>
    <property type="molecule type" value="Genomic_DNA"/>
</dbReference>
<dbReference type="Proteomes" id="UP000002037">
    <property type="component" value="Unassembled WGS sequence"/>
</dbReference>
<accession>C5MDD9</accession>
<feature type="domain" description="Major facilitator superfamily (MFS) profile" evidence="4">
    <location>
        <begin position="287"/>
        <end position="478"/>
    </location>
</feature>